<dbReference type="GeneID" id="63682681"/>
<gene>
    <name evidence="1" type="ORF">DACRYDRAFT_102205</name>
</gene>
<name>M5FQT3_DACPD</name>
<protein>
    <submittedName>
        <fullName evidence="1">Uncharacterized protein</fullName>
    </submittedName>
</protein>
<dbReference type="Proteomes" id="UP000030653">
    <property type="component" value="Unassembled WGS sequence"/>
</dbReference>
<dbReference type="AlphaFoldDB" id="M5FQT3"/>
<proteinExistence type="predicted"/>
<sequence length="560" mass="62154">MDPSVVNSLSSPITSLPPELLTYIFELSITTSPESGTTTVDTSASIYAARISTLFHLLRVSRSWRLVVLPMLYKNIVIPLQDPFQASGMMTALREGGKGEMVHQLEVDDVPEWKRHPPPEDEGLPFDLPPGTSFDQPILPTSDSTDPLADESPFSPLRLSLLAITLCPHIRTLVLTLRLYPSPRAFSALCTSLLSLQDLQNFEIRSKEQNPFRGHAQGAVLFTPDKLLQMVLPLKGLRRLNVSPVSHGTNTSTYHYDNATSEEEKSSNQTHDLLRQLTATGTLYTVDILCLLRPFPSLRLLHLHLARESCITHECLARVLWRLRATIEDVEVTCTPDNLRFTEKRVAVGFGGETWSRSTTLGKDGEDVEGLWKYDDFPVERVLPHLIALHTLALNIYNPRAAWSTSLSTTNTPGSVAVVAGGLFSREVFGALPMGLRVLRADIGDVSPTAVARFLRKVRPPVLEEDSAASVKVPLLPGSYSSPTLCSTRRLGDTKEKRNYGMLKFNLAVWGPSWREQADGIREDAELRTLVVDELGGKYELQEGWTKGFVEVVLPEVNEQ</sequence>
<reference evidence="1 2" key="1">
    <citation type="journal article" date="2012" name="Science">
        <title>The Paleozoic origin of enzymatic lignin decomposition reconstructed from 31 fungal genomes.</title>
        <authorList>
            <person name="Floudas D."/>
            <person name="Binder M."/>
            <person name="Riley R."/>
            <person name="Barry K."/>
            <person name="Blanchette R.A."/>
            <person name="Henrissat B."/>
            <person name="Martinez A.T."/>
            <person name="Otillar R."/>
            <person name="Spatafora J.W."/>
            <person name="Yadav J.S."/>
            <person name="Aerts A."/>
            <person name="Benoit I."/>
            <person name="Boyd A."/>
            <person name="Carlson A."/>
            <person name="Copeland A."/>
            <person name="Coutinho P.M."/>
            <person name="de Vries R.P."/>
            <person name="Ferreira P."/>
            <person name="Findley K."/>
            <person name="Foster B."/>
            <person name="Gaskell J."/>
            <person name="Glotzer D."/>
            <person name="Gorecki P."/>
            <person name="Heitman J."/>
            <person name="Hesse C."/>
            <person name="Hori C."/>
            <person name="Igarashi K."/>
            <person name="Jurgens J.A."/>
            <person name="Kallen N."/>
            <person name="Kersten P."/>
            <person name="Kohler A."/>
            <person name="Kuees U."/>
            <person name="Kumar T.K.A."/>
            <person name="Kuo A."/>
            <person name="LaButti K."/>
            <person name="Larrondo L.F."/>
            <person name="Lindquist E."/>
            <person name="Ling A."/>
            <person name="Lombard V."/>
            <person name="Lucas S."/>
            <person name="Lundell T."/>
            <person name="Martin R."/>
            <person name="McLaughlin D.J."/>
            <person name="Morgenstern I."/>
            <person name="Morin E."/>
            <person name="Murat C."/>
            <person name="Nagy L.G."/>
            <person name="Nolan M."/>
            <person name="Ohm R.A."/>
            <person name="Patyshakuliyeva A."/>
            <person name="Rokas A."/>
            <person name="Ruiz-Duenas F.J."/>
            <person name="Sabat G."/>
            <person name="Salamov A."/>
            <person name="Samejima M."/>
            <person name="Schmutz J."/>
            <person name="Slot J.C."/>
            <person name="St John F."/>
            <person name="Stenlid J."/>
            <person name="Sun H."/>
            <person name="Sun S."/>
            <person name="Syed K."/>
            <person name="Tsang A."/>
            <person name="Wiebenga A."/>
            <person name="Young D."/>
            <person name="Pisabarro A."/>
            <person name="Eastwood D.C."/>
            <person name="Martin F."/>
            <person name="Cullen D."/>
            <person name="Grigoriev I.V."/>
            <person name="Hibbett D.S."/>
        </authorList>
    </citation>
    <scope>NUCLEOTIDE SEQUENCE [LARGE SCALE GENOMIC DNA]</scope>
    <source>
        <strain evidence="1 2">DJM-731 SS1</strain>
    </source>
</reference>
<keyword evidence="2" id="KW-1185">Reference proteome</keyword>
<dbReference type="EMBL" id="JH795875">
    <property type="protein sequence ID" value="EJT97933.1"/>
    <property type="molecule type" value="Genomic_DNA"/>
</dbReference>
<accession>M5FQT3</accession>
<evidence type="ECO:0000313" key="1">
    <source>
        <dbReference type="EMBL" id="EJT97933.1"/>
    </source>
</evidence>
<dbReference type="OrthoDB" id="5296720at2759"/>
<organism evidence="1 2">
    <name type="scientific">Dacryopinax primogenitus (strain DJM 731)</name>
    <name type="common">Brown rot fungus</name>
    <dbReference type="NCBI Taxonomy" id="1858805"/>
    <lineage>
        <taxon>Eukaryota</taxon>
        <taxon>Fungi</taxon>
        <taxon>Dikarya</taxon>
        <taxon>Basidiomycota</taxon>
        <taxon>Agaricomycotina</taxon>
        <taxon>Dacrymycetes</taxon>
        <taxon>Dacrymycetales</taxon>
        <taxon>Dacrymycetaceae</taxon>
        <taxon>Dacryopinax</taxon>
    </lineage>
</organism>
<evidence type="ECO:0000313" key="2">
    <source>
        <dbReference type="Proteomes" id="UP000030653"/>
    </source>
</evidence>
<dbReference type="RefSeq" id="XP_040624831.1">
    <property type="nucleotide sequence ID" value="XM_040767619.1"/>
</dbReference>
<dbReference type="HOGENOM" id="CLU_486609_0_0_1"/>